<dbReference type="OrthoDB" id="8966171at2"/>
<dbReference type="AlphaFoldDB" id="A0A2N7VYG0"/>
<reference evidence="2 3" key="1">
    <citation type="submission" date="2018-01" db="EMBL/GenBank/DDBJ databases">
        <title>Whole genome analyses suggest that Burkholderia sensu lato contains two further novel genera in the rhizoxinica-symbiotica group Mycetohabitans gen. nov., and Trinickia gen. nov.: implications for the evolution of diazotrophy and nodulation in the Burkholderiaceae.</title>
        <authorList>
            <person name="Estrada-de los Santos P."/>
            <person name="Palmer M."/>
            <person name="Chavez-Ramirez B."/>
            <person name="Beukes C."/>
            <person name="Steenkamp E.T."/>
            <person name="Hirsch A.M."/>
            <person name="Manyaka P."/>
            <person name="Maluk M."/>
            <person name="Lafos M."/>
            <person name="Crook M."/>
            <person name="Gross E."/>
            <person name="Simon M.F."/>
            <person name="Bueno dos Reis Junior F."/>
            <person name="Poole P.S."/>
            <person name="Venter S.N."/>
            <person name="James E.K."/>
        </authorList>
    </citation>
    <scope>NUCLEOTIDE SEQUENCE [LARGE SCALE GENOMIC DNA]</scope>
    <source>
        <strain evidence="2 3">GIMN1.004</strain>
    </source>
</reference>
<accession>A0A2N7VYG0</accession>
<evidence type="ECO:0000256" key="1">
    <source>
        <dbReference type="SAM" id="SignalP"/>
    </source>
</evidence>
<sequence length="154" mass="16066">MNRFAIVTATAIVLAAGAFCVPAFATSLDEPLHCDRPAHEFVGALESQGLIDPHPTHVEANSINAFNPTRAADLTAFGFHVFAIVGYQKDDPLFHKGDGKPLADSAYGAVVLGSTDSVKAAVRAGGSSAIVHHVGPFITAIFCQDDADKPADSH</sequence>
<proteinExistence type="predicted"/>
<keyword evidence="3" id="KW-1185">Reference proteome</keyword>
<feature type="chain" id="PRO_5014633787" evidence="1">
    <location>
        <begin position="26"/>
        <end position="154"/>
    </location>
</feature>
<feature type="signal peptide" evidence="1">
    <location>
        <begin position="1"/>
        <end position="25"/>
    </location>
</feature>
<dbReference type="RefSeq" id="WP_102644596.1">
    <property type="nucleotide sequence ID" value="NZ_PNYA01000004.1"/>
</dbReference>
<organism evidence="2 3">
    <name type="scientific">Trinickia dabaoshanensis</name>
    <dbReference type="NCBI Taxonomy" id="564714"/>
    <lineage>
        <taxon>Bacteria</taxon>
        <taxon>Pseudomonadati</taxon>
        <taxon>Pseudomonadota</taxon>
        <taxon>Betaproteobacteria</taxon>
        <taxon>Burkholderiales</taxon>
        <taxon>Burkholderiaceae</taxon>
        <taxon>Trinickia</taxon>
    </lineage>
</organism>
<evidence type="ECO:0000313" key="3">
    <source>
        <dbReference type="Proteomes" id="UP000235616"/>
    </source>
</evidence>
<protein>
    <submittedName>
        <fullName evidence="2">Uncharacterized protein</fullName>
    </submittedName>
</protein>
<name>A0A2N7VYG0_9BURK</name>
<keyword evidence="1" id="KW-0732">Signal</keyword>
<dbReference type="Proteomes" id="UP000235616">
    <property type="component" value="Unassembled WGS sequence"/>
</dbReference>
<evidence type="ECO:0000313" key="2">
    <source>
        <dbReference type="EMBL" id="PMS22199.1"/>
    </source>
</evidence>
<comment type="caution">
    <text evidence="2">The sequence shown here is derived from an EMBL/GenBank/DDBJ whole genome shotgun (WGS) entry which is preliminary data.</text>
</comment>
<gene>
    <name evidence="2" type="ORF">C0Z18_06475</name>
</gene>
<dbReference type="EMBL" id="PNYA01000004">
    <property type="protein sequence ID" value="PMS22199.1"/>
    <property type="molecule type" value="Genomic_DNA"/>
</dbReference>